<evidence type="ECO:0000256" key="2">
    <source>
        <dbReference type="ARBA" id="ARBA00022896"/>
    </source>
</evidence>
<feature type="domain" description="Prolyl 4-hydroxylase N-terminal" evidence="7">
    <location>
        <begin position="27"/>
        <end position="167"/>
    </location>
</feature>
<evidence type="ECO:0000256" key="5">
    <source>
        <dbReference type="SAM" id="MobiDB-lite"/>
    </source>
</evidence>
<sequence>MVGNVVRVLVCLVCLYGVLGGEFTSFVNVEKLFTLEDELISIADVVIREERHYHPEGEKHHGLEKVSRVMQEGKEIHSQISIKRMSDYIVHPVNIFHLTKRLVRGWHDAMMTLRDSKTCSKGMTVKIQNIGDNIPREEDLSSVAHALVKLQSIYDIPLDNIISGNISDKQAHAPISLDDMFILARAAYDHADYYDSVVWLREALDRFENGKQDGTTFNMSSVSSLLGSSYYMLNRPKEAVDVFDKILKLDPDNKSAERNREFMSVKAKSQKQEHGPLTKPLPKDKKTRLTEQLCSGKLQKTPKQQSKLRCFYLKTRGANIFSKPEIKGEVMNWDPFIIVFHNFTDKRTSVAIYWIGYDKMKDASYKYSYQNRYGLQSVQVEDYTVWRWIPRLQERLEEIHLSDFTPARASFQVRNIGMELFEEKEKFEYMNKARIGTFLTFLTDVKTGGDVVFPFLKTIIKPNQGSIVFWESKAHNQVSICPVVADTEWVGEYPLYNQIGEPFCSDYPVRKPKLA</sequence>
<dbReference type="GO" id="GO:0031418">
    <property type="term" value="F:L-ascorbic acid binding"/>
    <property type="evidence" value="ECO:0007669"/>
    <property type="project" value="UniProtKB-KW"/>
</dbReference>
<keyword evidence="1" id="KW-0479">Metal-binding</keyword>
<dbReference type="Gene3D" id="6.10.140.1460">
    <property type="match status" value="1"/>
</dbReference>
<dbReference type="PROSITE" id="PS50005">
    <property type="entry name" value="TPR"/>
    <property type="match status" value="1"/>
</dbReference>
<dbReference type="AlphaFoldDB" id="A0ABD3V0T5"/>
<reference evidence="9 10" key="1">
    <citation type="submission" date="2024-11" db="EMBL/GenBank/DDBJ databases">
        <title>Chromosome-level genome assembly of the freshwater bivalve Anodonta woodiana.</title>
        <authorList>
            <person name="Chen X."/>
        </authorList>
    </citation>
    <scope>NUCLEOTIDE SEQUENCE [LARGE SCALE GENOMIC DNA]</scope>
    <source>
        <strain evidence="9">MN2024</strain>
        <tissue evidence="9">Gills</tissue>
    </source>
</reference>
<keyword evidence="2" id="KW-0847">Vitamin C</keyword>
<keyword evidence="3" id="KW-0408">Iron</keyword>
<feature type="repeat" description="TPR" evidence="4">
    <location>
        <begin position="220"/>
        <end position="253"/>
    </location>
</feature>
<name>A0ABD3V0T5_SINWO</name>
<dbReference type="InterPro" id="IPR045054">
    <property type="entry name" value="P4HA-like"/>
</dbReference>
<keyword evidence="10" id="KW-1185">Reference proteome</keyword>
<dbReference type="EMBL" id="JBJQND010000014">
    <property type="protein sequence ID" value="KAL3855275.1"/>
    <property type="molecule type" value="Genomic_DNA"/>
</dbReference>
<feature type="chain" id="PRO_5044769365" evidence="6">
    <location>
        <begin position="21"/>
        <end position="515"/>
    </location>
</feature>
<accession>A0ABD3V0T5</accession>
<keyword evidence="4" id="KW-0802">TPR repeat</keyword>
<protein>
    <submittedName>
        <fullName evidence="9">Uncharacterized protein</fullName>
    </submittedName>
</protein>
<dbReference type="Pfam" id="PF08336">
    <property type="entry name" value="P4Ha_N"/>
    <property type="match status" value="1"/>
</dbReference>
<dbReference type="Gene3D" id="2.60.120.620">
    <property type="entry name" value="q2cbj1_9rhob like domain"/>
    <property type="match status" value="1"/>
</dbReference>
<dbReference type="InterPro" id="IPR013547">
    <property type="entry name" value="P4H_N"/>
</dbReference>
<dbReference type="GO" id="GO:0046872">
    <property type="term" value="F:metal ion binding"/>
    <property type="evidence" value="ECO:0007669"/>
    <property type="project" value="UniProtKB-KW"/>
</dbReference>
<dbReference type="Gene3D" id="1.25.40.10">
    <property type="entry name" value="Tetratricopeptide repeat domain"/>
    <property type="match status" value="1"/>
</dbReference>
<evidence type="ECO:0000256" key="4">
    <source>
        <dbReference type="PROSITE-ProRule" id="PRU00339"/>
    </source>
</evidence>
<comment type="caution">
    <text evidence="9">The sequence shown here is derived from an EMBL/GenBank/DDBJ whole genome shotgun (WGS) entry which is preliminary data.</text>
</comment>
<organism evidence="9 10">
    <name type="scientific">Sinanodonta woodiana</name>
    <name type="common">Chinese pond mussel</name>
    <name type="synonym">Anodonta woodiana</name>
    <dbReference type="NCBI Taxonomy" id="1069815"/>
    <lineage>
        <taxon>Eukaryota</taxon>
        <taxon>Metazoa</taxon>
        <taxon>Spiralia</taxon>
        <taxon>Lophotrochozoa</taxon>
        <taxon>Mollusca</taxon>
        <taxon>Bivalvia</taxon>
        <taxon>Autobranchia</taxon>
        <taxon>Heteroconchia</taxon>
        <taxon>Palaeoheterodonta</taxon>
        <taxon>Unionida</taxon>
        <taxon>Unionoidea</taxon>
        <taxon>Unionidae</taxon>
        <taxon>Unioninae</taxon>
        <taxon>Sinanodonta</taxon>
    </lineage>
</organism>
<evidence type="ECO:0000259" key="7">
    <source>
        <dbReference type="Pfam" id="PF08336"/>
    </source>
</evidence>
<dbReference type="Pfam" id="PF23558">
    <property type="entry name" value="TPR_P4H"/>
    <property type="match status" value="1"/>
</dbReference>
<dbReference type="PANTHER" id="PTHR10869">
    <property type="entry name" value="PROLYL 4-HYDROXYLASE ALPHA SUBUNIT"/>
    <property type="match status" value="1"/>
</dbReference>
<evidence type="ECO:0000313" key="10">
    <source>
        <dbReference type="Proteomes" id="UP001634394"/>
    </source>
</evidence>
<dbReference type="InterPro" id="IPR019734">
    <property type="entry name" value="TPR_rpt"/>
</dbReference>
<feature type="compositionally biased region" description="Basic and acidic residues" evidence="5">
    <location>
        <begin position="270"/>
        <end position="283"/>
    </location>
</feature>
<dbReference type="Proteomes" id="UP001634394">
    <property type="component" value="Unassembled WGS sequence"/>
</dbReference>
<proteinExistence type="predicted"/>
<dbReference type="SMART" id="SM00028">
    <property type="entry name" value="TPR"/>
    <property type="match status" value="1"/>
</dbReference>
<dbReference type="InterPro" id="IPR059068">
    <property type="entry name" value="TPR_P4H"/>
</dbReference>
<evidence type="ECO:0000256" key="6">
    <source>
        <dbReference type="SAM" id="SignalP"/>
    </source>
</evidence>
<dbReference type="PANTHER" id="PTHR10869:SF244">
    <property type="entry name" value="PROLYL 4-HYDROXYLASE SUBUNIT ALPHA-2"/>
    <property type="match status" value="1"/>
</dbReference>
<dbReference type="SUPFAM" id="SSF48452">
    <property type="entry name" value="TPR-like"/>
    <property type="match status" value="1"/>
</dbReference>
<gene>
    <name evidence="9" type="ORF">ACJMK2_014491</name>
</gene>
<dbReference type="InterPro" id="IPR011990">
    <property type="entry name" value="TPR-like_helical_dom_sf"/>
</dbReference>
<keyword evidence="6" id="KW-0732">Signal</keyword>
<evidence type="ECO:0000259" key="8">
    <source>
        <dbReference type="Pfam" id="PF23558"/>
    </source>
</evidence>
<feature type="signal peptide" evidence="6">
    <location>
        <begin position="1"/>
        <end position="20"/>
    </location>
</feature>
<feature type="domain" description="Prolyl 4-hydroxylase peptide-substrate-binding" evidence="8">
    <location>
        <begin position="178"/>
        <end position="260"/>
    </location>
</feature>
<feature type="region of interest" description="Disordered" evidence="5">
    <location>
        <begin position="264"/>
        <end position="283"/>
    </location>
</feature>
<evidence type="ECO:0000313" key="9">
    <source>
        <dbReference type="EMBL" id="KAL3855275.1"/>
    </source>
</evidence>
<evidence type="ECO:0000256" key="1">
    <source>
        <dbReference type="ARBA" id="ARBA00022723"/>
    </source>
</evidence>
<evidence type="ECO:0000256" key="3">
    <source>
        <dbReference type="ARBA" id="ARBA00023004"/>
    </source>
</evidence>